<dbReference type="Gene3D" id="3.40.605.10">
    <property type="entry name" value="Aldehyde Dehydrogenase, Chain A, domain 1"/>
    <property type="match status" value="1"/>
</dbReference>
<dbReference type="InterPro" id="IPR016162">
    <property type="entry name" value="Ald_DH_N"/>
</dbReference>
<dbReference type="EMBL" id="JBBXMP010000017">
    <property type="protein sequence ID" value="KAL0068538.1"/>
    <property type="molecule type" value="Genomic_DNA"/>
</dbReference>
<dbReference type="Proteomes" id="UP001437256">
    <property type="component" value="Unassembled WGS sequence"/>
</dbReference>
<dbReference type="SUPFAM" id="SSF53720">
    <property type="entry name" value="ALDH-like"/>
    <property type="match status" value="1"/>
</dbReference>
<name>A0ABR3A6B7_9AGAR</name>
<dbReference type="PANTHER" id="PTHR11699">
    <property type="entry name" value="ALDEHYDE DEHYDROGENASE-RELATED"/>
    <property type="match status" value="1"/>
</dbReference>
<evidence type="ECO:0000256" key="3">
    <source>
        <dbReference type="PROSITE-ProRule" id="PRU10007"/>
    </source>
</evidence>
<dbReference type="PROSITE" id="PS00687">
    <property type="entry name" value="ALDEHYDE_DEHYDR_GLU"/>
    <property type="match status" value="1"/>
</dbReference>
<dbReference type="Pfam" id="PF00171">
    <property type="entry name" value="Aldedh"/>
    <property type="match status" value="1"/>
</dbReference>
<accession>A0ABR3A6B7</accession>
<comment type="caution">
    <text evidence="6">The sequence shown here is derived from an EMBL/GenBank/DDBJ whole genome shotgun (WGS) entry which is preliminary data.</text>
</comment>
<evidence type="ECO:0000256" key="4">
    <source>
        <dbReference type="RuleBase" id="RU003345"/>
    </source>
</evidence>
<dbReference type="InterPro" id="IPR029510">
    <property type="entry name" value="Ald_DH_CS_GLU"/>
</dbReference>
<dbReference type="PROSITE" id="PS00070">
    <property type="entry name" value="ALDEHYDE_DEHYDR_CYS"/>
    <property type="match status" value="1"/>
</dbReference>
<dbReference type="CDD" id="cd07091">
    <property type="entry name" value="ALDH_F1-2_Ald2-like"/>
    <property type="match status" value="1"/>
</dbReference>
<feature type="active site" evidence="3">
    <location>
        <position position="270"/>
    </location>
</feature>
<organism evidence="6 7">
    <name type="scientific">Marasmius tenuissimus</name>
    <dbReference type="NCBI Taxonomy" id="585030"/>
    <lineage>
        <taxon>Eukaryota</taxon>
        <taxon>Fungi</taxon>
        <taxon>Dikarya</taxon>
        <taxon>Basidiomycota</taxon>
        <taxon>Agaricomycotina</taxon>
        <taxon>Agaricomycetes</taxon>
        <taxon>Agaricomycetidae</taxon>
        <taxon>Agaricales</taxon>
        <taxon>Marasmiineae</taxon>
        <taxon>Marasmiaceae</taxon>
        <taxon>Marasmius</taxon>
    </lineage>
</organism>
<evidence type="ECO:0000256" key="1">
    <source>
        <dbReference type="ARBA" id="ARBA00009986"/>
    </source>
</evidence>
<reference evidence="6 7" key="1">
    <citation type="submission" date="2024-05" db="EMBL/GenBank/DDBJ databases">
        <title>A draft genome resource for the thread blight pathogen Marasmius tenuissimus strain MS-2.</title>
        <authorList>
            <person name="Yulfo-Soto G.E."/>
            <person name="Baruah I.K."/>
            <person name="Amoako-Attah I."/>
            <person name="Bukari Y."/>
            <person name="Meinhardt L.W."/>
            <person name="Bailey B.A."/>
            <person name="Cohen S.P."/>
        </authorList>
    </citation>
    <scope>NUCLEOTIDE SEQUENCE [LARGE SCALE GENOMIC DNA]</scope>
    <source>
        <strain evidence="6 7">MS-2</strain>
    </source>
</reference>
<evidence type="ECO:0000256" key="2">
    <source>
        <dbReference type="ARBA" id="ARBA00023002"/>
    </source>
</evidence>
<protein>
    <recommendedName>
        <fullName evidence="5">Aldehyde dehydrogenase domain-containing protein</fullName>
    </recommendedName>
</protein>
<evidence type="ECO:0000259" key="5">
    <source>
        <dbReference type="Pfam" id="PF00171"/>
    </source>
</evidence>
<gene>
    <name evidence="6" type="ORF">AAF712_004252</name>
</gene>
<feature type="domain" description="Aldehyde dehydrogenase" evidence="5">
    <location>
        <begin position="31"/>
        <end position="495"/>
    </location>
</feature>
<keyword evidence="7" id="KW-1185">Reference proteome</keyword>
<proteinExistence type="inferred from homology"/>
<dbReference type="InterPro" id="IPR015590">
    <property type="entry name" value="Aldehyde_DH_dom"/>
</dbReference>
<dbReference type="InterPro" id="IPR016163">
    <property type="entry name" value="Ald_DH_C"/>
</dbReference>
<dbReference type="Gene3D" id="3.40.309.10">
    <property type="entry name" value="Aldehyde Dehydrogenase, Chain A, domain 2"/>
    <property type="match status" value="1"/>
</dbReference>
<dbReference type="InterPro" id="IPR016161">
    <property type="entry name" value="Ald_DH/histidinol_DH"/>
</dbReference>
<dbReference type="InterPro" id="IPR016160">
    <property type="entry name" value="Ald_DH_CS_CYS"/>
</dbReference>
<evidence type="ECO:0000313" key="7">
    <source>
        <dbReference type="Proteomes" id="UP001437256"/>
    </source>
</evidence>
<comment type="similarity">
    <text evidence="1 4">Belongs to the aldehyde dehydrogenase family.</text>
</comment>
<sequence>MSSKQFKLQLDTQAYKGTVSVNTGLFIGGKWVEPVEGGTIDVINPATGKPITTVSVGTEKDVDIAVDIARKAYKTSWGLKVPGIERGKYLGKLANLIEANLDELAALESLNVGKPFAMSKNMDVAFTVQVLRYFAGQADKIHGETIETTEQKFAYTRREPYGVVGAITPWNGPVLMLCAKIAPAVAAGNTIVLKPSEITPLTALKVADLINEAGFPPGVINIVNGLGSTVGSAISAHPHIGRISFTGSTLTGRKIQEASAKTNLKVVSLELGGKSPNIIFDDCDLEQAARWSARGIFFNMGQACIAGSRLFVQEGIYDKFLAAFQEESKVWSQHTGDPFENDVQHGPQVSQLQFDRVMGYIDSAKKDGATILTGGSRHGDSGYFIQPTIITDTRPDMKIIREEIFGPVASIIKFKTEEEVIEWANDTTYGLACGLFTQNNARATRVAHALEAGTAWVNCYSWFDLSVPFGGYKQSGIGREFGPDAINEYTQVKAVHVNIGLQI</sequence>
<keyword evidence="2 4" id="KW-0560">Oxidoreductase</keyword>
<evidence type="ECO:0000313" key="6">
    <source>
        <dbReference type="EMBL" id="KAL0068538.1"/>
    </source>
</evidence>